<dbReference type="PROSITE" id="PS00061">
    <property type="entry name" value="ADH_SHORT"/>
    <property type="match status" value="1"/>
</dbReference>
<evidence type="ECO:0000259" key="2">
    <source>
        <dbReference type="SMART" id="SM00822"/>
    </source>
</evidence>
<reference evidence="3 4" key="1">
    <citation type="journal article" date="2016" name="Front. Microbiol.">
        <title>Genomic Resource of Rice Seed Associated Bacteria.</title>
        <authorList>
            <person name="Midha S."/>
            <person name="Bansal K."/>
            <person name="Sharma S."/>
            <person name="Kumar N."/>
            <person name="Patil P.P."/>
            <person name="Chaudhry V."/>
            <person name="Patil P.B."/>
        </authorList>
    </citation>
    <scope>NUCLEOTIDE SEQUENCE [LARGE SCALE GENOMIC DNA]</scope>
    <source>
        <strain evidence="3 4">NS331</strain>
    </source>
</reference>
<evidence type="ECO:0000313" key="4">
    <source>
        <dbReference type="Proteomes" id="UP000072741"/>
    </source>
</evidence>
<dbReference type="InterPro" id="IPR050259">
    <property type="entry name" value="SDR"/>
</dbReference>
<dbReference type="InterPro" id="IPR057326">
    <property type="entry name" value="KR_dom"/>
</dbReference>
<dbReference type="OrthoDB" id="8888385at2"/>
<dbReference type="InterPro" id="IPR002347">
    <property type="entry name" value="SDR_fam"/>
</dbReference>
<feature type="domain" description="Ketoreductase" evidence="2">
    <location>
        <begin position="8"/>
        <end position="185"/>
    </location>
</feature>
<dbReference type="PANTHER" id="PTHR42879">
    <property type="entry name" value="3-OXOACYL-(ACYL-CARRIER-PROTEIN) REDUCTASE"/>
    <property type="match status" value="1"/>
</dbReference>
<sequence>MTNALSGKVAVVTGGARGIGLGIARRLTQDGARVALWDLGFDGFSSEPAGFVPALTQSVDVSNFASVEQAYADTVQALGQVDILVNNAGINGPVVNMWDYPVETWDKVMGVNLAGVFYCTRVMVPAMRERKQGRIVNISSMAGKEGAPGIAAYAAAKGGVISFTKTVARELCDSGVMVNAVAPAMTETDLFRQMTPEHIANMKSRIPMGRFVQVDDVAATVAFIVGPDCSFTTGFTFDVSGGRAVY</sequence>
<dbReference type="Pfam" id="PF13561">
    <property type="entry name" value="adh_short_C2"/>
    <property type="match status" value="1"/>
</dbReference>
<dbReference type="NCBIfam" id="NF005559">
    <property type="entry name" value="PRK07231.1"/>
    <property type="match status" value="1"/>
</dbReference>
<dbReference type="GO" id="GO:0032787">
    <property type="term" value="P:monocarboxylic acid metabolic process"/>
    <property type="evidence" value="ECO:0007669"/>
    <property type="project" value="UniProtKB-ARBA"/>
</dbReference>
<organism evidence="3 4">
    <name type="scientific">Pseudacidovorax intermedius</name>
    <dbReference type="NCBI Taxonomy" id="433924"/>
    <lineage>
        <taxon>Bacteria</taxon>
        <taxon>Pseudomonadati</taxon>
        <taxon>Pseudomonadota</taxon>
        <taxon>Betaproteobacteria</taxon>
        <taxon>Burkholderiales</taxon>
        <taxon>Comamonadaceae</taxon>
        <taxon>Pseudacidovorax</taxon>
    </lineage>
</organism>
<accession>A0A147GPF6</accession>
<dbReference type="PANTHER" id="PTHR42879:SF2">
    <property type="entry name" value="3-OXOACYL-[ACYL-CARRIER-PROTEIN] REDUCTASE FABG"/>
    <property type="match status" value="1"/>
</dbReference>
<proteinExistence type="inferred from homology"/>
<dbReference type="PATRIC" id="fig|433924.3.peg.732"/>
<dbReference type="RefSeq" id="WP_058643462.1">
    <property type="nucleotide sequence ID" value="NZ_LDSL01000128.1"/>
</dbReference>
<dbReference type="SMART" id="SM00822">
    <property type="entry name" value="PKS_KR"/>
    <property type="match status" value="1"/>
</dbReference>
<dbReference type="PRINTS" id="PR00081">
    <property type="entry name" value="GDHRDH"/>
</dbReference>
<comment type="caution">
    <text evidence="3">The sequence shown here is derived from an EMBL/GenBank/DDBJ whole genome shotgun (WGS) entry which is preliminary data.</text>
</comment>
<comment type="similarity">
    <text evidence="1">Belongs to the short-chain dehydrogenases/reductases (SDR) family.</text>
</comment>
<dbReference type="InterPro" id="IPR036291">
    <property type="entry name" value="NAD(P)-bd_dom_sf"/>
</dbReference>
<dbReference type="Proteomes" id="UP000072741">
    <property type="component" value="Unassembled WGS sequence"/>
</dbReference>
<dbReference type="FunFam" id="3.40.50.720:FF:000084">
    <property type="entry name" value="Short-chain dehydrogenase reductase"/>
    <property type="match status" value="1"/>
</dbReference>
<protein>
    <submittedName>
        <fullName evidence="3">3-oxoacyl-ACP reductase</fullName>
    </submittedName>
</protein>
<dbReference type="PRINTS" id="PR00080">
    <property type="entry name" value="SDRFAMILY"/>
</dbReference>
<dbReference type="SUPFAM" id="SSF51735">
    <property type="entry name" value="NAD(P)-binding Rossmann-fold domains"/>
    <property type="match status" value="1"/>
</dbReference>
<dbReference type="InterPro" id="IPR020904">
    <property type="entry name" value="Sc_DH/Rdtase_CS"/>
</dbReference>
<gene>
    <name evidence="3" type="ORF">NS331_18720</name>
</gene>
<dbReference type="AlphaFoldDB" id="A0A147GPF6"/>
<evidence type="ECO:0000256" key="1">
    <source>
        <dbReference type="ARBA" id="ARBA00006484"/>
    </source>
</evidence>
<dbReference type="EMBL" id="LDSL01000128">
    <property type="protein sequence ID" value="KTT16253.1"/>
    <property type="molecule type" value="Genomic_DNA"/>
</dbReference>
<keyword evidence="4" id="KW-1185">Reference proteome</keyword>
<name>A0A147GPF6_9BURK</name>
<evidence type="ECO:0000313" key="3">
    <source>
        <dbReference type="EMBL" id="KTT16253.1"/>
    </source>
</evidence>
<dbReference type="Gene3D" id="3.40.50.720">
    <property type="entry name" value="NAD(P)-binding Rossmann-like Domain"/>
    <property type="match status" value="1"/>
</dbReference>